<dbReference type="PANTHER" id="PTHR10344">
    <property type="entry name" value="THYMIDYLATE KINASE"/>
    <property type="match status" value="1"/>
</dbReference>
<dbReference type="GO" id="GO:0005524">
    <property type="term" value="F:ATP binding"/>
    <property type="evidence" value="ECO:0007669"/>
    <property type="project" value="UniProtKB-KW"/>
</dbReference>
<evidence type="ECO:0000256" key="2">
    <source>
        <dbReference type="ARBA" id="ARBA00009776"/>
    </source>
</evidence>
<dbReference type="EC" id="2.7.4.9" evidence="3"/>
<dbReference type="CDD" id="cd01672">
    <property type="entry name" value="TMPK"/>
    <property type="match status" value="1"/>
</dbReference>
<evidence type="ECO:0000256" key="9">
    <source>
        <dbReference type="ARBA" id="ARBA00048743"/>
    </source>
</evidence>
<dbReference type="EMBL" id="MW018138">
    <property type="protein sequence ID" value="QPB44227.1"/>
    <property type="molecule type" value="Genomic_DNA"/>
</dbReference>
<evidence type="ECO:0000256" key="5">
    <source>
        <dbReference type="ARBA" id="ARBA00022727"/>
    </source>
</evidence>
<comment type="catalytic activity">
    <reaction evidence="9">
        <text>dTMP + ATP = dTDP + ADP</text>
        <dbReference type="Rhea" id="RHEA:13517"/>
        <dbReference type="ChEBI" id="CHEBI:30616"/>
        <dbReference type="ChEBI" id="CHEBI:58369"/>
        <dbReference type="ChEBI" id="CHEBI:63528"/>
        <dbReference type="ChEBI" id="CHEBI:456216"/>
        <dbReference type="EC" id="2.7.4.9"/>
    </reaction>
</comment>
<evidence type="ECO:0000256" key="3">
    <source>
        <dbReference type="ARBA" id="ARBA00012980"/>
    </source>
</evidence>
<keyword evidence="7 11" id="KW-0418">Kinase</keyword>
<keyword evidence="6" id="KW-0547">Nucleotide-binding</keyword>
<evidence type="ECO:0000313" key="11">
    <source>
        <dbReference type="EMBL" id="QPB44227.1"/>
    </source>
</evidence>
<evidence type="ECO:0000256" key="6">
    <source>
        <dbReference type="ARBA" id="ARBA00022741"/>
    </source>
</evidence>
<evidence type="ECO:0000259" key="10">
    <source>
        <dbReference type="Pfam" id="PF02223"/>
    </source>
</evidence>
<dbReference type="Proteomes" id="UP001162098">
    <property type="component" value="Segment"/>
</dbReference>
<dbReference type="PANTHER" id="PTHR10344:SF4">
    <property type="entry name" value="UMP-CMP KINASE 2, MITOCHONDRIAL"/>
    <property type="match status" value="1"/>
</dbReference>
<dbReference type="GO" id="GO:0006227">
    <property type="term" value="P:dUDP biosynthetic process"/>
    <property type="evidence" value="ECO:0007669"/>
    <property type="project" value="TreeGrafter"/>
</dbReference>
<evidence type="ECO:0000256" key="1">
    <source>
        <dbReference type="ARBA" id="ARBA00004992"/>
    </source>
</evidence>
<comment type="similarity">
    <text evidence="2">Belongs to the thymidylate kinase family.</text>
</comment>
<dbReference type="Pfam" id="PF02223">
    <property type="entry name" value="Thymidylate_kin"/>
    <property type="match status" value="1"/>
</dbReference>
<dbReference type="GO" id="GO:0006235">
    <property type="term" value="P:dTTP biosynthetic process"/>
    <property type="evidence" value="ECO:0007669"/>
    <property type="project" value="UniProtKB-UniPathway"/>
</dbReference>
<dbReference type="NCBIfam" id="TIGR00041">
    <property type="entry name" value="DTMP_kinase"/>
    <property type="match status" value="1"/>
</dbReference>
<proteinExistence type="inferred from homology"/>
<organism evidence="11 12">
    <name type="scientific">Medusavirus stheno T3</name>
    <dbReference type="NCBI Taxonomy" id="3069717"/>
    <lineage>
        <taxon>Viruses</taxon>
        <taxon>Varidnaviria</taxon>
        <taxon>Bamfordvirae</taxon>
        <taxon>Nucleocytoviricota</taxon>
        <taxon>Megaviricetes</taxon>
        <taxon>Mamonoviridae</taxon>
        <taxon>Medusavirus</taxon>
        <taxon>Medusavirus sthenus</taxon>
    </lineage>
</organism>
<dbReference type="KEGG" id="vg:80543423"/>
<accession>A0A7S8BEG1</accession>
<feature type="domain" description="Thymidylate kinase-like" evidence="10">
    <location>
        <begin position="12"/>
        <end position="194"/>
    </location>
</feature>
<dbReference type="GO" id="GO:0006233">
    <property type="term" value="P:dTDP biosynthetic process"/>
    <property type="evidence" value="ECO:0007669"/>
    <property type="project" value="InterPro"/>
</dbReference>
<comment type="pathway">
    <text evidence="1">Pyrimidine metabolism; dTTP biosynthesis.</text>
</comment>
<keyword evidence="4" id="KW-0808">Transferase</keyword>
<dbReference type="HAMAP" id="MF_00165">
    <property type="entry name" value="Thymidylate_kinase"/>
    <property type="match status" value="1"/>
</dbReference>
<dbReference type="InterPro" id="IPR018094">
    <property type="entry name" value="Thymidylate_kinase"/>
</dbReference>
<evidence type="ECO:0000313" key="12">
    <source>
        <dbReference type="Proteomes" id="UP001162098"/>
    </source>
</evidence>
<dbReference type="GO" id="GO:0004798">
    <property type="term" value="F:dTMP kinase activity"/>
    <property type="evidence" value="ECO:0007669"/>
    <property type="project" value="UniProtKB-EC"/>
</dbReference>
<dbReference type="Gene3D" id="3.40.50.300">
    <property type="entry name" value="P-loop containing nucleotide triphosphate hydrolases"/>
    <property type="match status" value="1"/>
</dbReference>
<keyword evidence="12" id="KW-1185">Reference proteome</keyword>
<reference evidence="11 12" key="1">
    <citation type="submission" date="2020-09" db="EMBL/GenBank/DDBJ databases">
        <authorList>
            <person name="Zhang R."/>
            <person name="Garcia K."/>
            <person name="Ogata H."/>
        </authorList>
    </citation>
    <scope>NUCLEOTIDE SEQUENCE [LARGE SCALE GENOMIC DNA]</scope>
    <source>
        <strain evidence="12">stheno</strain>
    </source>
</reference>
<dbReference type="InterPro" id="IPR027417">
    <property type="entry name" value="P-loop_NTPase"/>
</dbReference>
<evidence type="ECO:0000256" key="8">
    <source>
        <dbReference type="ARBA" id="ARBA00022840"/>
    </source>
</evidence>
<sequence>MSSSHTGVFIAFEGIDGSGKTTQMQRCADVLFNASKNNEVLMTREPTRRFRETLVQLLQNGSSAMEMAEGFVVDRRLHVEDTIEPALRNGTHVLCDRYMLSTMAYQSAQGVAVEHLQAMHVGVLRPDLTILFDCDPATAAGRRRARDGIEGGDAFDRDDTLQSKVHDAYLEMAACSGITVEIVDASKSPDIVASRVRQIVSGLLSAKK</sequence>
<dbReference type="InterPro" id="IPR039430">
    <property type="entry name" value="Thymidylate_kin-like_dom"/>
</dbReference>
<dbReference type="UniPathway" id="UPA00575"/>
<dbReference type="PROSITE" id="PS01331">
    <property type="entry name" value="THYMIDYLATE_KINASE"/>
    <property type="match status" value="1"/>
</dbReference>
<evidence type="ECO:0000256" key="7">
    <source>
        <dbReference type="ARBA" id="ARBA00022777"/>
    </source>
</evidence>
<dbReference type="SUPFAM" id="SSF52540">
    <property type="entry name" value="P-loop containing nucleoside triphosphate hydrolases"/>
    <property type="match status" value="1"/>
</dbReference>
<evidence type="ECO:0000256" key="4">
    <source>
        <dbReference type="ARBA" id="ARBA00022679"/>
    </source>
</evidence>
<protein>
    <recommendedName>
        <fullName evidence="3">dTMP kinase</fullName>
        <ecNumber evidence="3">2.7.4.9</ecNumber>
    </recommendedName>
</protein>
<dbReference type="InterPro" id="IPR018095">
    <property type="entry name" value="Thymidylate_kin_CS"/>
</dbReference>
<keyword evidence="5" id="KW-0545">Nucleotide biosynthesis</keyword>
<name>A0A7S8BEG1_9VIRU</name>
<keyword evidence="8" id="KW-0067">ATP-binding</keyword>